<evidence type="ECO:0000256" key="7">
    <source>
        <dbReference type="SAM" id="Phobius"/>
    </source>
</evidence>
<dbReference type="PANTHER" id="PTHR48111:SF1">
    <property type="entry name" value="TWO-COMPONENT RESPONSE REGULATOR ORR33"/>
    <property type="match status" value="1"/>
</dbReference>
<evidence type="ECO:0000256" key="5">
    <source>
        <dbReference type="ARBA" id="ARBA00023163"/>
    </source>
</evidence>
<dbReference type="Gene3D" id="3.40.50.2300">
    <property type="match status" value="1"/>
</dbReference>
<name>A0A399T1K3_9BACT</name>
<keyword evidence="4" id="KW-0238">DNA-binding</keyword>
<dbReference type="GO" id="GO:0005829">
    <property type="term" value="C:cytosol"/>
    <property type="evidence" value="ECO:0007669"/>
    <property type="project" value="TreeGrafter"/>
</dbReference>
<feature type="modified residue" description="4-aspartylphosphate" evidence="6">
    <location>
        <position position="57"/>
    </location>
</feature>
<feature type="transmembrane region" description="Helical" evidence="7">
    <location>
        <begin position="137"/>
        <end position="162"/>
    </location>
</feature>
<proteinExistence type="predicted"/>
<feature type="domain" description="Response regulatory" evidence="8">
    <location>
        <begin position="8"/>
        <end position="122"/>
    </location>
</feature>
<comment type="caution">
    <text evidence="9">The sequence shown here is derived from an EMBL/GenBank/DDBJ whole genome shotgun (WGS) entry which is preliminary data.</text>
</comment>
<keyword evidence="7" id="KW-0472">Membrane</keyword>
<dbReference type="GO" id="GO:0000156">
    <property type="term" value="F:phosphorelay response regulator activity"/>
    <property type="evidence" value="ECO:0007669"/>
    <property type="project" value="TreeGrafter"/>
</dbReference>
<organism evidence="9 10">
    <name type="scientific">Maribellus luteus</name>
    <dbReference type="NCBI Taxonomy" id="2305463"/>
    <lineage>
        <taxon>Bacteria</taxon>
        <taxon>Pseudomonadati</taxon>
        <taxon>Bacteroidota</taxon>
        <taxon>Bacteroidia</taxon>
        <taxon>Marinilabiliales</taxon>
        <taxon>Prolixibacteraceae</taxon>
        <taxon>Maribellus</taxon>
    </lineage>
</organism>
<keyword evidence="5" id="KW-0804">Transcription</keyword>
<evidence type="ECO:0000256" key="4">
    <source>
        <dbReference type="ARBA" id="ARBA00023125"/>
    </source>
</evidence>
<dbReference type="InterPro" id="IPR011006">
    <property type="entry name" value="CheY-like_superfamily"/>
</dbReference>
<dbReference type="SUPFAM" id="SSF52172">
    <property type="entry name" value="CheY-like"/>
    <property type="match status" value="1"/>
</dbReference>
<keyword evidence="3" id="KW-0805">Transcription regulation</keyword>
<keyword evidence="7" id="KW-1133">Transmembrane helix</keyword>
<dbReference type="GO" id="GO:0032993">
    <property type="term" value="C:protein-DNA complex"/>
    <property type="evidence" value="ECO:0007669"/>
    <property type="project" value="TreeGrafter"/>
</dbReference>
<evidence type="ECO:0000259" key="8">
    <source>
        <dbReference type="PROSITE" id="PS50110"/>
    </source>
</evidence>
<dbReference type="AlphaFoldDB" id="A0A399T1K3"/>
<keyword evidence="7" id="KW-0812">Transmembrane</keyword>
<keyword evidence="2" id="KW-0902">Two-component regulatory system</keyword>
<evidence type="ECO:0000256" key="1">
    <source>
        <dbReference type="ARBA" id="ARBA00022553"/>
    </source>
</evidence>
<evidence type="ECO:0000256" key="2">
    <source>
        <dbReference type="ARBA" id="ARBA00023012"/>
    </source>
</evidence>
<evidence type="ECO:0000313" key="10">
    <source>
        <dbReference type="Proteomes" id="UP000265926"/>
    </source>
</evidence>
<dbReference type="GO" id="GO:0000976">
    <property type="term" value="F:transcription cis-regulatory region binding"/>
    <property type="evidence" value="ECO:0007669"/>
    <property type="project" value="TreeGrafter"/>
</dbReference>
<dbReference type="GO" id="GO:0006355">
    <property type="term" value="P:regulation of DNA-templated transcription"/>
    <property type="evidence" value="ECO:0007669"/>
    <property type="project" value="TreeGrafter"/>
</dbReference>
<accession>A0A399T1K3</accession>
<keyword evidence="1 6" id="KW-0597">Phosphoprotein</keyword>
<dbReference type="EMBL" id="QWGR01000002">
    <property type="protein sequence ID" value="RIJ49698.1"/>
    <property type="molecule type" value="Genomic_DNA"/>
</dbReference>
<keyword evidence="10" id="KW-1185">Reference proteome</keyword>
<evidence type="ECO:0000313" key="9">
    <source>
        <dbReference type="EMBL" id="RIJ49698.1"/>
    </source>
</evidence>
<dbReference type="CDD" id="cd00156">
    <property type="entry name" value="REC"/>
    <property type="match status" value="1"/>
</dbReference>
<gene>
    <name evidence="9" type="ORF">D1614_02860</name>
</gene>
<sequence length="164" mass="18769">MQKTKNPLIFIIENSVVYKDLIVGYLQSKKYTNVKVYQKGEDCMKDLHLKPDLIVLDYLSVSMTGLELMVKVKKEHPNVDFIFLSGQNDLEVAVQIMKVGAADYIVKNDKAPQRLVKSIEGLSQTARHEKQTKGFRIGVIGFFVLLFLVIMIIIFVSFFLGYEF</sequence>
<dbReference type="OrthoDB" id="1524092at2"/>
<dbReference type="SMART" id="SM00448">
    <property type="entry name" value="REC"/>
    <property type="match status" value="1"/>
</dbReference>
<dbReference type="Proteomes" id="UP000265926">
    <property type="component" value="Unassembled WGS sequence"/>
</dbReference>
<reference evidence="9 10" key="1">
    <citation type="submission" date="2018-08" db="EMBL/GenBank/DDBJ databases">
        <title>Pallidiluteibacterium maritimus gen. nov., sp. nov., isolated from coastal sediment.</title>
        <authorList>
            <person name="Zhou L.Y."/>
        </authorList>
    </citation>
    <scope>NUCLEOTIDE SEQUENCE [LARGE SCALE GENOMIC DNA]</scope>
    <source>
        <strain evidence="9 10">XSD2</strain>
    </source>
</reference>
<evidence type="ECO:0000256" key="6">
    <source>
        <dbReference type="PROSITE-ProRule" id="PRU00169"/>
    </source>
</evidence>
<dbReference type="PANTHER" id="PTHR48111">
    <property type="entry name" value="REGULATOR OF RPOS"/>
    <property type="match status" value="1"/>
</dbReference>
<dbReference type="InterPro" id="IPR001789">
    <property type="entry name" value="Sig_transdc_resp-reg_receiver"/>
</dbReference>
<dbReference type="RefSeq" id="WP_119436386.1">
    <property type="nucleotide sequence ID" value="NZ_QWGR01000002.1"/>
</dbReference>
<dbReference type="InterPro" id="IPR039420">
    <property type="entry name" value="WalR-like"/>
</dbReference>
<dbReference type="PROSITE" id="PS50110">
    <property type="entry name" value="RESPONSE_REGULATORY"/>
    <property type="match status" value="1"/>
</dbReference>
<evidence type="ECO:0000256" key="3">
    <source>
        <dbReference type="ARBA" id="ARBA00023015"/>
    </source>
</evidence>
<dbReference type="Pfam" id="PF00072">
    <property type="entry name" value="Response_reg"/>
    <property type="match status" value="1"/>
</dbReference>
<protein>
    <submittedName>
        <fullName evidence="9">Response regulator</fullName>
    </submittedName>
</protein>